<keyword evidence="2" id="KW-0472">Membrane</keyword>
<evidence type="ECO:0000256" key="2">
    <source>
        <dbReference type="SAM" id="Phobius"/>
    </source>
</evidence>
<dbReference type="Pfam" id="PF11167">
    <property type="entry name" value="DUF2953"/>
    <property type="match status" value="1"/>
</dbReference>
<name>A0A928KQN3_9FIRM</name>
<keyword evidence="2" id="KW-1133">Transmembrane helix</keyword>
<dbReference type="RefSeq" id="WP_326840128.1">
    <property type="nucleotide sequence ID" value="NZ_SVNY01000002.1"/>
</dbReference>
<feature type="transmembrane region" description="Helical" evidence="2">
    <location>
        <begin position="178"/>
        <end position="197"/>
    </location>
</feature>
<evidence type="ECO:0000313" key="3">
    <source>
        <dbReference type="EMBL" id="MBE6832972.1"/>
    </source>
</evidence>
<evidence type="ECO:0000313" key="4">
    <source>
        <dbReference type="Proteomes" id="UP000754750"/>
    </source>
</evidence>
<evidence type="ECO:0000256" key="1">
    <source>
        <dbReference type="SAM" id="MobiDB-lite"/>
    </source>
</evidence>
<accession>A0A928KQN3</accession>
<feature type="region of interest" description="Disordered" evidence="1">
    <location>
        <begin position="54"/>
        <end position="76"/>
    </location>
</feature>
<sequence>MTWWVWGLLGFLGLLALALAARVKIRFSFDMEDGFSGEARYLFFRYRFPTEEEPEKEAAKQKKEEKKKGEPDKKQSVRDIIKEKGFTGFLNFLSELASIAAGAAKRLLSHFVLKELKIRVALGAEDAATTAVLYGTVSGVVYPAAGTLVTAFRCKHYDVQVTPDFNGEKLFAQMLMDGSVRLVFLLAAGLYALLRYVKMVLRQKREEGRRAAMAGEAAGKSQQRN</sequence>
<organism evidence="3 4">
    <name type="scientific">Faecalispora sporosphaeroides</name>
    <dbReference type="NCBI Taxonomy" id="1549"/>
    <lineage>
        <taxon>Bacteria</taxon>
        <taxon>Bacillati</taxon>
        <taxon>Bacillota</taxon>
        <taxon>Clostridia</taxon>
        <taxon>Eubacteriales</taxon>
        <taxon>Oscillospiraceae</taxon>
        <taxon>Faecalispora</taxon>
    </lineage>
</organism>
<dbReference type="EMBL" id="SVNY01000002">
    <property type="protein sequence ID" value="MBE6832972.1"/>
    <property type="molecule type" value="Genomic_DNA"/>
</dbReference>
<reference evidence="3" key="1">
    <citation type="submission" date="2019-04" db="EMBL/GenBank/DDBJ databases">
        <title>Evolution of Biomass-Degrading Anaerobic Consortia Revealed by Metagenomics.</title>
        <authorList>
            <person name="Peng X."/>
        </authorList>
    </citation>
    <scope>NUCLEOTIDE SEQUENCE</scope>
    <source>
        <strain evidence="3">SIG551</strain>
    </source>
</reference>
<protein>
    <submittedName>
        <fullName evidence="3">DUF2953 domain-containing protein</fullName>
    </submittedName>
</protein>
<dbReference type="InterPro" id="IPR021338">
    <property type="entry name" value="DUF2953"/>
</dbReference>
<dbReference type="Proteomes" id="UP000754750">
    <property type="component" value="Unassembled WGS sequence"/>
</dbReference>
<proteinExistence type="predicted"/>
<gene>
    <name evidence="3" type="ORF">E7512_05225</name>
</gene>
<dbReference type="AlphaFoldDB" id="A0A928KQN3"/>
<feature type="compositionally biased region" description="Basic and acidic residues" evidence="1">
    <location>
        <begin position="56"/>
        <end position="76"/>
    </location>
</feature>
<keyword evidence="2" id="KW-0812">Transmembrane</keyword>
<comment type="caution">
    <text evidence="3">The sequence shown here is derived from an EMBL/GenBank/DDBJ whole genome shotgun (WGS) entry which is preliminary data.</text>
</comment>